<keyword evidence="3" id="KW-0560">Oxidoreductase</keyword>
<dbReference type="SUPFAM" id="SSF51197">
    <property type="entry name" value="Clavaminate synthase-like"/>
    <property type="match status" value="1"/>
</dbReference>
<dbReference type="RefSeq" id="WP_269427543.1">
    <property type="nucleotide sequence ID" value="NZ_JAPWGM010000003.1"/>
</dbReference>
<evidence type="ECO:0000256" key="3">
    <source>
        <dbReference type="ARBA" id="ARBA00023002"/>
    </source>
</evidence>
<name>A0ABT4L985_9SPHI</name>
<dbReference type="SMART" id="SM00702">
    <property type="entry name" value="P4Hc"/>
    <property type="match status" value="1"/>
</dbReference>
<reference evidence="5" key="1">
    <citation type="submission" date="2022-12" db="EMBL/GenBank/DDBJ databases">
        <title>Genome sequence of HCMS5-2.</title>
        <authorList>
            <person name="Woo H."/>
        </authorList>
    </citation>
    <scope>NUCLEOTIDE SEQUENCE</scope>
    <source>
        <strain evidence="5">HCMS5-2</strain>
    </source>
</reference>
<keyword evidence="2" id="KW-0223">Dioxygenase</keyword>
<comment type="cofactor">
    <cofactor evidence="1">
        <name>L-ascorbate</name>
        <dbReference type="ChEBI" id="CHEBI:38290"/>
    </cofactor>
</comment>
<dbReference type="Proteomes" id="UP001144347">
    <property type="component" value="Unassembled WGS sequence"/>
</dbReference>
<dbReference type="Pfam" id="PF09859">
    <property type="entry name" value="Oxygenase-NA"/>
    <property type="match status" value="1"/>
</dbReference>
<evidence type="ECO:0000313" key="6">
    <source>
        <dbReference type="Proteomes" id="UP001144347"/>
    </source>
</evidence>
<comment type="caution">
    <text evidence="5">The sequence shown here is derived from an EMBL/GenBank/DDBJ whole genome shotgun (WGS) entry which is preliminary data.</text>
</comment>
<organism evidence="5 6">
    <name type="scientific">Pedobacter punctiformis</name>
    <dbReference type="NCBI Taxonomy" id="3004097"/>
    <lineage>
        <taxon>Bacteria</taxon>
        <taxon>Pseudomonadati</taxon>
        <taxon>Bacteroidota</taxon>
        <taxon>Sphingobacteriia</taxon>
        <taxon>Sphingobacteriales</taxon>
        <taxon>Sphingobacteriaceae</taxon>
        <taxon>Pedobacter</taxon>
    </lineage>
</organism>
<evidence type="ECO:0000256" key="2">
    <source>
        <dbReference type="ARBA" id="ARBA00022964"/>
    </source>
</evidence>
<feature type="domain" description="Prolyl 4-hydroxylase alpha subunit" evidence="4">
    <location>
        <begin position="23"/>
        <end position="233"/>
    </location>
</feature>
<protein>
    <submittedName>
        <fullName evidence="5">2OG-Fe(II) oxygenase</fullName>
    </submittedName>
</protein>
<keyword evidence="6" id="KW-1185">Reference proteome</keyword>
<evidence type="ECO:0000259" key="4">
    <source>
        <dbReference type="SMART" id="SM00702"/>
    </source>
</evidence>
<sequence>MQSIESGIKAAHWDQLTEQMHQNGFAIIPNLLSDEQCETLKDNYNNPDAYRKTVIMERYRFGLGEYKYFNYPMPNLIQSIRTAIYPHLAPIANAWMRVLNIDTKFPDAHAELLSLCHTNNQLKPTVLILKYGQGGFNTLHQDLYGDVYFPIQTVLFLNEPDKDYTGGEFVLTQQTPRAQSKAIVLKPKKGDMLIFTTNFRPVKGSKGYYRVNMKHGVSEIHSGERTTLGIIFHDALT</sequence>
<proteinExistence type="predicted"/>
<evidence type="ECO:0000256" key="1">
    <source>
        <dbReference type="ARBA" id="ARBA00001961"/>
    </source>
</evidence>
<accession>A0ABT4L985</accession>
<dbReference type="Gene3D" id="2.60.120.620">
    <property type="entry name" value="q2cbj1_9rhob like domain"/>
    <property type="match status" value="1"/>
</dbReference>
<dbReference type="InterPro" id="IPR006620">
    <property type="entry name" value="Pro_4_hyd_alph"/>
</dbReference>
<gene>
    <name evidence="5" type="ORF">O0955_10715</name>
</gene>
<dbReference type="EMBL" id="JAPWGM010000003">
    <property type="protein sequence ID" value="MCZ4244475.1"/>
    <property type="molecule type" value="Genomic_DNA"/>
</dbReference>
<evidence type="ECO:0000313" key="5">
    <source>
        <dbReference type="EMBL" id="MCZ4244475.1"/>
    </source>
</evidence>
<dbReference type="InterPro" id="IPR018655">
    <property type="entry name" value="DUF2086"/>
</dbReference>